<dbReference type="SUPFAM" id="SSF56672">
    <property type="entry name" value="DNA/RNA polymerases"/>
    <property type="match status" value="1"/>
</dbReference>
<dbReference type="InterPro" id="IPR024075">
    <property type="entry name" value="DNA-dir_RNA_pol_helix_hairp_sf"/>
</dbReference>
<proteinExistence type="inferred from homology"/>
<dbReference type="InterPro" id="IPR043502">
    <property type="entry name" value="DNA/RNA_pol_sf"/>
</dbReference>
<name>A0AAV8TLT4_9ROSI</name>
<dbReference type="AlphaFoldDB" id="A0AAV8TLT4"/>
<evidence type="ECO:0000256" key="6">
    <source>
        <dbReference type="ARBA" id="ARBA00022946"/>
    </source>
</evidence>
<evidence type="ECO:0000313" key="12">
    <source>
        <dbReference type="Proteomes" id="UP001159364"/>
    </source>
</evidence>
<dbReference type="InterPro" id="IPR029262">
    <property type="entry name" value="RPOL_N"/>
</dbReference>
<dbReference type="Gene3D" id="1.10.287.260">
    <property type="match status" value="1"/>
</dbReference>
<dbReference type="Pfam" id="PF00940">
    <property type="entry name" value="RNA_pol"/>
    <property type="match status" value="1"/>
</dbReference>
<evidence type="ECO:0000256" key="5">
    <source>
        <dbReference type="ARBA" id="ARBA00022695"/>
    </source>
</evidence>
<dbReference type="FunFam" id="1.10.287.280:FF:000001">
    <property type="entry name" value="DNA-directed RNA polymerase"/>
    <property type="match status" value="1"/>
</dbReference>
<comment type="function">
    <text evidence="9">DNA-dependent RNA polymerase catalyzes the transcription of DNA into RNA using the four ribonucleoside triphosphates as substrates.</text>
</comment>
<dbReference type="InterPro" id="IPR037159">
    <property type="entry name" value="RNA_POL_N_sf"/>
</dbReference>
<evidence type="ECO:0000313" key="11">
    <source>
        <dbReference type="EMBL" id="KAJ8767841.1"/>
    </source>
</evidence>
<evidence type="ECO:0000256" key="4">
    <source>
        <dbReference type="ARBA" id="ARBA00022679"/>
    </source>
</evidence>
<evidence type="ECO:0000259" key="10">
    <source>
        <dbReference type="SMART" id="SM01311"/>
    </source>
</evidence>
<dbReference type="FunFam" id="1.10.1320.10:FF:000001">
    <property type="entry name" value="DNA-directed RNA polymerase"/>
    <property type="match status" value="1"/>
</dbReference>
<dbReference type="SMART" id="SM01311">
    <property type="entry name" value="RPOL_N"/>
    <property type="match status" value="1"/>
</dbReference>
<dbReference type="FunFam" id="1.10.150.20:FF:000027">
    <property type="entry name" value="DNA-directed RNA polymerase"/>
    <property type="match status" value="1"/>
</dbReference>
<keyword evidence="5 9" id="KW-0548">Nucleotidyltransferase</keyword>
<accession>A0AAV8TLT4</accession>
<gene>
    <name evidence="11" type="ORF">K2173_020781</name>
</gene>
<dbReference type="EMBL" id="JAIWQS010000004">
    <property type="protein sequence ID" value="KAJ8767841.1"/>
    <property type="molecule type" value="Genomic_DNA"/>
</dbReference>
<dbReference type="GO" id="GO:0003899">
    <property type="term" value="F:DNA-directed RNA polymerase activity"/>
    <property type="evidence" value="ECO:0007669"/>
    <property type="project" value="UniProtKB-EC"/>
</dbReference>
<keyword evidence="4 9" id="KW-0808">Transferase</keyword>
<dbReference type="FunFam" id="1.10.287.260:FF:000001">
    <property type="entry name" value="DNA-directed RNA polymerase"/>
    <property type="match status" value="1"/>
</dbReference>
<protein>
    <recommendedName>
        <fullName evidence="2 9">DNA-directed RNA polymerase</fullName>
        <ecNumber evidence="2 9">2.7.7.6</ecNumber>
    </recommendedName>
</protein>
<comment type="similarity">
    <text evidence="1 9">Belongs to the phage and mitochondrial RNA polymerase family.</text>
</comment>
<dbReference type="InterPro" id="IPR002092">
    <property type="entry name" value="DNA-dir_Rpol_phage-type"/>
</dbReference>
<sequence length="987" mass="112634">MGYTAQIQHPTCSVNPPKISTISVKPACKNLHFLSNPTSHCLSNPSLSSSPFPLFPRLPRISLPLHPLHDATHDHVLEDLESSLENQRKLESLMKFDVPTFGNGQSLRQEMSEHIFIQDPPWISALFWKGMYKVANRELRLQFKDIEKAKYNLLRRRQIREETEAWERMVEEYRGMVKQMCEKKLAPNLPYVKGLFLGWFEPLKDAIEKEQNLQRSKKQKAAFAPHIDLLPADKMAVIVMHKMMALVMVGHDDGCIQVVQAAVQIGMAIEHEVRIHNFLEKTKNLWAKNARTETEDSLDKKEMLRKRVNSLIKRKRLFEVHNLVKSEEVKPWGRDTQAKLGSRLLELLTETAFVQPPVDQLGDVPPDIRPAFTHKVKILKRNPGQNLVKKYGVIECDPLLLVGLDGSAKHMLIPYFPMLIPPKKWKGYNKGGHLFLPSYVMRTHGSRQQQDALKSVPGKDMQKVFEALDTLGNTKWRVNRKLLDVVESIWESGGSIAGLVNREDIPIPDKPDSDDLAIIQEWKWSAKKAKKINRERHSQRCDTELKLSVARKLKDEDGFYYPHNLDFRGRAYPMHPHLTHLSSDLCRGILEFAEGRPLGKSGLHWLKIHLANLYSGGVEKLSHDGRLAFVESHLNEIFDSAENPVNGNRWWLTAEDPFQCLAACINLSEALKCSSPHTFISYLPIHQDGSCNGLQHYAALGRDGLEAEAVNLVAREKPADVYTEISVRVHEIMKRDSYRDPAIYPSATLAKLLINQVDRKLVKQTVMTSVYGVTYVGAREQIKRRLEEKGHITDDRLLFSAACYAAKVTLTALGELFHAARDIMSWLGDCAKIIASEDQPVRWTTPLGLPVVQPYYKSERHLIRTSLQVLALQREGSSVEVRKQRTAFPPNFVHSLDGTHMMMTAVACRNADLRFAGVHDSFWTHACDVDLMNMILREKFVELYSLPVLENLLEDFQTSYPTLTFPPLPKRGNFNLQEVLKSPYFFN</sequence>
<evidence type="ECO:0000256" key="3">
    <source>
        <dbReference type="ARBA" id="ARBA00022478"/>
    </source>
</evidence>
<dbReference type="Proteomes" id="UP001159364">
    <property type="component" value="Linkage Group LG04"/>
</dbReference>
<feature type="domain" description="DNA-directed RNA polymerase N-terminal" evidence="10">
    <location>
        <begin position="156"/>
        <end position="473"/>
    </location>
</feature>
<comment type="catalytic activity">
    <reaction evidence="8 9">
        <text>RNA(n) + a ribonucleoside 5'-triphosphate = RNA(n+1) + diphosphate</text>
        <dbReference type="Rhea" id="RHEA:21248"/>
        <dbReference type="Rhea" id="RHEA-COMP:14527"/>
        <dbReference type="Rhea" id="RHEA-COMP:17342"/>
        <dbReference type="ChEBI" id="CHEBI:33019"/>
        <dbReference type="ChEBI" id="CHEBI:61557"/>
        <dbReference type="ChEBI" id="CHEBI:140395"/>
        <dbReference type="EC" id="2.7.7.6"/>
    </reaction>
</comment>
<keyword evidence="3 9" id="KW-0240">DNA-directed RNA polymerase</keyword>
<keyword evidence="7 9" id="KW-0804">Transcription</keyword>
<dbReference type="InterPro" id="IPR046950">
    <property type="entry name" value="DNA-dir_Rpol_C_phage-type"/>
</dbReference>
<keyword evidence="6" id="KW-0809">Transit peptide</keyword>
<evidence type="ECO:0000256" key="7">
    <source>
        <dbReference type="ARBA" id="ARBA00023163"/>
    </source>
</evidence>
<dbReference type="Pfam" id="PF14700">
    <property type="entry name" value="RPOL_N"/>
    <property type="match status" value="1"/>
</dbReference>
<reference evidence="11 12" key="1">
    <citation type="submission" date="2021-09" db="EMBL/GenBank/DDBJ databases">
        <title>Genomic insights and catalytic innovation underlie evolution of tropane alkaloids biosynthesis.</title>
        <authorList>
            <person name="Wang Y.-J."/>
            <person name="Tian T."/>
            <person name="Huang J.-P."/>
            <person name="Huang S.-X."/>
        </authorList>
    </citation>
    <scope>NUCLEOTIDE SEQUENCE [LARGE SCALE GENOMIC DNA]</scope>
    <source>
        <strain evidence="11">KIB-2018</strain>
        <tissue evidence="11">Leaf</tissue>
    </source>
</reference>
<dbReference type="GO" id="GO:0034245">
    <property type="term" value="C:mitochondrial DNA-directed RNA polymerase complex"/>
    <property type="evidence" value="ECO:0007669"/>
    <property type="project" value="TreeGrafter"/>
</dbReference>
<dbReference type="PANTHER" id="PTHR10102:SF1">
    <property type="entry name" value="DNA-DIRECTED RNA POLYMERASE 3, CHLOROPLASTIC"/>
    <property type="match status" value="1"/>
</dbReference>
<keyword evidence="12" id="KW-1185">Reference proteome</keyword>
<organism evidence="11 12">
    <name type="scientific">Erythroxylum novogranatense</name>
    <dbReference type="NCBI Taxonomy" id="1862640"/>
    <lineage>
        <taxon>Eukaryota</taxon>
        <taxon>Viridiplantae</taxon>
        <taxon>Streptophyta</taxon>
        <taxon>Embryophyta</taxon>
        <taxon>Tracheophyta</taxon>
        <taxon>Spermatophyta</taxon>
        <taxon>Magnoliopsida</taxon>
        <taxon>eudicotyledons</taxon>
        <taxon>Gunneridae</taxon>
        <taxon>Pentapetalae</taxon>
        <taxon>rosids</taxon>
        <taxon>fabids</taxon>
        <taxon>Malpighiales</taxon>
        <taxon>Erythroxylaceae</taxon>
        <taxon>Erythroxylum</taxon>
    </lineage>
</organism>
<dbReference type="GO" id="GO:0006390">
    <property type="term" value="P:mitochondrial transcription"/>
    <property type="evidence" value="ECO:0007669"/>
    <property type="project" value="TreeGrafter"/>
</dbReference>
<dbReference type="GO" id="GO:0003677">
    <property type="term" value="F:DNA binding"/>
    <property type="evidence" value="ECO:0007669"/>
    <property type="project" value="InterPro"/>
</dbReference>
<evidence type="ECO:0000256" key="8">
    <source>
        <dbReference type="ARBA" id="ARBA00048552"/>
    </source>
</evidence>
<evidence type="ECO:0000256" key="1">
    <source>
        <dbReference type="ARBA" id="ARBA00009493"/>
    </source>
</evidence>
<dbReference type="Gene3D" id="1.10.150.20">
    <property type="entry name" value="5' to 3' exonuclease, C-terminal subdomain"/>
    <property type="match status" value="1"/>
</dbReference>
<comment type="caution">
    <text evidence="11">The sequence shown here is derived from an EMBL/GenBank/DDBJ whole genome shotgun (WGS) entry which is preliminary data.</text>
</comment>
<evidence type="ECO:0000256" key="2">
    <source>
        <dbReference type="ARBA" id="ARBA00012418"/>
    </source>
</evidence>
<dbReference type="PROSITE" id="PS00489">
    <property type="entry name" value="RNA_POL_PHAGE_2"/>
    <property type="match status" value="1"/>
</dbReference>
<dbReference type="Gene3D" id="1.10.287.280">
    <property type="match status" value="1"/>
</dbReference>
<dbReference type="PANTHER" id="PTHR10102">
    <property type="entry name" value="DNA-DIRECTED RNA POLYMERASE, MITOCHONDRIAL"/>
    <property type="match status" value="1"/>
</dbReference>
<dbReference type="EC" id="2.7.7.6" evidence="2 9"/>
<dbReference type="Gene3D" id="1.10.1320.10">
    <property type="entry name" value="DNA-directed RNA polymerase, N-terminal domain"/>
    <property type="match status" value="1"/>
</dbReference>
<dbReference type="PROSITE" id="PS00900">
    <property type="entry name" value="RNA_POL_PHAGE_1"/>
    <property type="match status" value="1"/>
</dbReference>
<evidence type="ECO:0000256" key="9">
    <source>
        <dbReference type="RuleBase" id="RU003805"/>
    </source>
</evidence>